<evidence type="ECO:0000313" key="3">
    <source>
        <dbReference type="Proteomes" id="UP001321473"/>
    </source>
</evidence>
<organism evidence="2 3">
    <name type="scientific">Amblyomma americanum</name>
    <name type="common">Lone star tick</name>
    <dbReference type="NCBI Taxonomy" id="6943"/>
    <lineage>
        <taxon>Eukaryota</taxon>
        <taxon>Metazoa</taxon>
        <taxon>Ecdysozoa</taxon>
        <taxon>Arthropoda</taxon>
        <taxon>Chelicerata</taxon>
        <taxon>Arachnida</taxon>
        <taxon>Acari</taxon>
        <taxon>Parasitiformes</taxon>
        <taxon>Ixodida</taxon>
        <taxon>Ixodoidea</taxon>
        <taxon>Ixodidae</taxon>
        <taxon>Amblyomminae</taxon>
        <taxon>Amblyomma</taxon>
    </lineage>
</organism>
<gene>
    <name evidence="2" type="ORF">V5799_015073</name>
</gene>
<dbReference type="AlphaFoldDB" id="A0AAQ4E172"/>
<accession>A0AAQ4E172</accession>
<protein>
    <submittedName>
        <fullName evidence="2">Uncharacterized protein</fullName>
    </submittedName>
</protein>
<feature type="transmembrane region" description="Helical" evidence="1">
    <location>
        <begin position="34"/>
        <end position="52"/>
    </location>
</feature>
<dbReference type="EMBL" id="JARKHS020023902">
    <property type="protein sequence ID" value="KAK8768462.1"/>
    <property type="molecule type" value="Genomic_DNA"/>
</dbReference>
<name>A0AAQ4E172_AMBAM</name>
<keyword evidence="1" id="KW-0812">Transmembrane</keyword>
<evidence type="ECO:0000256" key="1">
    <source>
        <dbReference type="SAM" id="Phobius"/>
    </source>
</evidence>
<keyword evidence="1" id="KW-1133">Transmembrane helix</keyword>
<evidence type="ECO:0000313" key="2">
    <source>
        <dbReference type="EMBL" id="KAK8768462.1"/>
    </source>
</evidence>
<dbReference type="Proteomes" id="UP001321473">
    <property type="component" value="Unassembled WGS sequence"/>
</dbReference>
<keyword evidence="1" id="KW-0472">Membrane</keyword>
<comment type="caution">
    <text evidence="2">The sequence shown here is derived from an EMBL/GenBank/DDBJ whole genome shotgun (WGS) entry which is preliminary data.</text>
</comment>
<keyword evidence="3" id="KW-1185">Reference proteome</keyword>
<reference evidence="2 3" key="1">
    <citation type="journal article" date="2023" name="Arcadia Sci">
        <title>De novo assembly of a long-read Amblyomma americanum tick genome.</title>
        <authorList>
            <person name="Chou S."/>
            <person name="Poskanzer K.E."/>
            <person name="Rollins M."/>
            <person name="Thuy-Boun P.S."/>
        </authorList>
    </citation>
    <scope>NUCLEOTIDE SEQUENCE [LARGE SCALE GENOMIC DNA]</scope>
    <source>
        <strain evidence="2">F_SG_1</strain>
        <tissue evidence="2">Salivary glands</tissue>
    </source>
</reference>
<proteinExistence type="predicted"/>
<sequence length="83" mass="9776">MKPLQKYQHAWTCPVSPWKNVNDTEKSFNNVVNLHYLSFLSLYLLLVGQNIVGYRKGTYRLPNNQKTGMIYPKKWYTSPVQII</sequence>